<evidence type="ECO:0000256" key="2">
    <source>
        <dbReference type="SAM" id="SignalP"/>
    </source>
</evidence>
<dbReference type="AlphaFoldDB" id="A0AAJ0MBR0"/>
<feature type="region of interest" description="Disordered" evidence="1">
    <location>
        <begin position="49"/>
        <end position="98"/>
    </location>
</feature>
<evidence type="ECO:0008006" key="5">
    <source>
        <dbReference type="Google" id="ProtNLM"/>
    </source>
</evidence>
<gene>
    <name evidence="3" type="ORF">B0T25DRAFT_546558</name>
</gene>
<evidence type="ECO:0000256" key="1">
    <source>
        <dbReference type="SAM" id="MobiDB-lite"/>
    </source>
</evidence>
<evidence type="ECO:0000313" key="3">
    <source>
        <dbReference type="EMBL" id="KAK3348804.1"/>
    </source>
</evidence>
<protein>
    <recommendedName>
        <fullName evidence="5">Secreted protein</fullName>
    </recommendedName>
</protein>
<organism evidence="3 4">
    <name type="scientific">Lasiosphaeria hispida</name>
    <dbReference type="NCBI Taxonomy" id="260671"/>
    <lineage>
        <taxon>Eukaryota</taxon>
        <taxon>Fungi</taxon>
        <taxon>Dikarya</taxon>
        <taxon>Ascomycota</taxon>
        <taxon>Pezizomycotina</taxon>
        <taxon>Sordariomycetes</taxon>
        <taxon>Sordariomycetidae</taxon>
        <taxon>Sordariales</taxon>
        <taxon>Lasiosphaeriaceae</taxon>
        <taxon>Lasiosphaeria</taxon>
    </lineage>
</organism>
<feature type="signal peptide" evidence="2">
    <location>
        <begin position="1"/>
        <end position="21"/>
    </location>
</feature>
<proteinExistence type="predicted"/>
<reference evidence="3" key="1">
    <citation type="journal article" date="2023" name="Mol. Phylogenet. Evol.">
        <title>Genome-scale phylogeny and comparative genomics of the fungal order Sordariales.</title>
        <authorList>
            <person name="Hensen N."/>
            <person name="Bonometti L."/>
            <person name="Westerberg I."/>
            <person name="Brannstrom I.O."/>
            <person name="Guillou S."/>
            <person name="Cros-Aarteil S."/>
            <person name="Calhoun S."/>
            <person name="Haridas S."/>
            <person name="Kuo A."/>
            <person name="Mondo S."/>
            <person name="Pangilinan J."/>
            <person name="Riley R."/>
            <person name="LaButti K."/>
            <person name="Andreopoulos B."/>
            <person name="Lipzen A."/>
            <person name="Chen C."/>
            <person name="Yan M."/>
            <person name="Daum C."/>
            <person name="Ng V."/>
            <person name="Clum A."/>
            <person name="Steindorff A."/>
            <person name="Ohm R.A."/>
            <person name="Martin F."/>
            <person name="Silar P."/>
            <person name="Natvig D.O."/>
            <person name="Lalanne C."/>
            <person name="Gautier V."/>
            <person name="Ament-Velasquez S.L."/>
            <person name="Kruys A."/>
            <person name="Hutchinson M.I."/>
            <person name="Powell A.J."/>
            <person name="Barry K."/>
            <person name="Miller A.N."/>
            <person name="Grigoriev I.V."/>
            <person name="Debuchy R."/>
            <person name="Gladieux P."/>
            <person name="Hiltunen Thoren M."/>
            <person name="Johannesson H."/>
        </authorList>
    </citation>
    <scope>NUCLEOTIDE SEQUENCE</scope>
    <source>
        <strain evidence="3">CBS 955.72</strain>
    </source>
</reference>
<accession>A0AAJ0MBR0</accession>
<keyword evidence="4" id="KW-1185">Reference proteome</keyword>
<keyword evidence="2" id="KW-0732">Signal</keyword>
<reference evidence="3" key="2">
    <citation type="submission" date="2023-06" db="EMBL/GenBank/DDBJ databases">
        <authorList>
            <consortium name="Lawrence Berkeley National Laboratory"/>
            <person name="Haridas S."/>
            <person name="Hensen N."/>
            <person name="Bonometti L."/>
            <person name="Westerberg I."/>
            <person name="Brannstrom I.O."/>
            <person name="Guillou S."/>
            <person name="Cros-Aarteil S."/>
            <person name="Calhoun S."/>
            <person name="Kuo A."/>
            <person name="Mondo S."/>
            <person name="Pangilinan J."/>
            <person name="Riley R."/>
            <person name="Labutti K."/>
            <person name="Andreopoulos B."/>
            <person name="Lipzen A."/>
            <person name="Chen C."/>
            <person name="Yanf M."/>
            <person name="Daum C."/>
            <person name="Ng V."/>
            <person name="Clum A."/>
            <person name="Steindorff A."/>
            <person name="Ohm R."/>
            <person name="Martin F."/>
            <person name="Silar P."/>
            <person name="Natvig D."/>
            <person name="Lalanne C."/>
            <person name="Gautier V."/>
            <person name="Ament-Velasquez S.L."/>
            <person name="Kruys A."/>
            <person name="Hutchinson M.I."/>
            <person name="Powell A.J."/>
            <person name="Barry K."/>
            <person name="Miller A.N."/>
            <person name="Grigoriev I.V."/>
            <person name="Debuchy R."/>
            <person name="Gladieux P."/>
            <person name="Thoren M.H."/>
            <person name="Johannesson H."/>
        </authorList>
    </citation>
    <scope>NUCLEOTIDE SEQUENCE</scope>
    <source>
        <strain evidence="3">CBS 955.72</strain>
    </source>
</reference>
<sequence>MVHLLRQSISVLLAIATGTLADAHLVDTAVSSGIIISPSSTPTPWIAPQAKPDEGHQRLPNHAFPHRRPTNPPEIHPTHLKQLTRATSSSTIIGPFHV</sequence>
<evidence type="ECO:0000313" key="4">
    <source>
        <dbReference type="Proteomes" id="UP001275084"/>
    </source>
</evidence>
<feature type="chain" id="PRO_5042597361" description="Secreted protein" evidence="2">
    <location>
        <begin position="22"/>
        <end position="98"/>
    </location>
</feature>
<dbReference type="Proteomes" id="UP001275084">
    <property type="component" value="Unassembled WGS sequence"/>
</dbReference>
<comment type="caution">
    <text evidence="3">The sequence shown here is derived from an EMBL/GenBank/DDBJ whole genome shotgun (WGS) entry which is preliminary data.</text>
</comment>
<dbReference type="EMBL" id="JAUIQD010000005">
    <property type="protein sequence ID" value="KAK3348804.1"/>
    <property type="molecule type" value="Genomic_DNA"/>
</dbReference>
<name>A0AAJ0MBR0_9PEZI</name>